<reference evidence="5 6" key="1">
    <citation type="journal article" date="2019" name="Microbiol. Resour. Announc.">
        <title>Draft Genome Sequence of the Most Traditional epsilon-Poly-l-Lysine Producer, Streptomyces albulus NBRC14147.</title>
        <authorList>
            <person name="Yamanaka K."/>
            <person name="Hamano Y."/>
        </authorList>
    </citation>
    <scope>NUCLEOTIDE SEQUENCE [LARGE SCALE GENOMIC DNA]</scope>
    <source>
        <strain evidence="5 6">NBRC 14147</strain>
    </source>
</reference>
<comment type="caution">
    <text evidence="5">The sequence shown here is derived from an EMBL/GenBank/DDBJ whole genome shotgun (WGS) entry which is preliminary data.</text>
</comment>
<dbReference type="PANTHER" id="PTHR44942">
    <property type="entry name" value="METHYLTRANSF_11 DOMAIN-CONTAINING PROTEIN"/>
    <property type="match status" value="1"/>
</dbReference>
<evidence type="ECO:0000256" key="3">
    <source>
        <dbReference type="ARBA" id="ARBA00022679"/>
    </source>
</evidence>
<dbReference type="GO" id="GO:0032259">
    <property type="term" value="P:methylation"/>
    <property type="evidence" value="ECO:0007669"/>
    <property type="project" value="UniProtKB-KW"/>
</dbReference>
<evidence type="ECO:0000256" key="1">
    <source>
        <dbReference type="ARBA" id="ARBA00008361"/>
    </source>
</evidence>
<dbReference type="SUPFAM" id="SSF53335">
    <property type="entry name" value="S-adenosyl-L-methionine-dependent methyltransferases"/>
    <property type="match status" value="1"/>
</dbReference>
<evidence type="ECO:0000259" key="4">
    <source>
        <dbReference type="Pfam" id="PF08241"/>
    </source>
</evidence>
<dbReference type="Pfam" id="PF08241">
    <property type="entry name" value="Methyltransf_11"/>
    <property type="match status" value="1"/>
</dbReference>
<feature type="domain" description="Methyltransferase type 11" evidence="4">
    <location>
        <begin position="54"/>
        <end position="146"/>
    </location>
</feature>
<dbReference type="GO" id="GO:0008757">
    <property type="term" value="F:S-adenosylmethionine-dependent methyltransferase activity"/>
    <property type="evidence" value="ECO:0007669"/>
    <property type="project" value="InterPro"/>
</dbReference>
<dbReference type="Proteomes" id="UP000288351">
    <property type="component" value="Unassembled WGS sequence"/>
</dbReference>
<dbReference type="CDD" id="cd02440">
    <property type="entry name" value="AdoMet_MTases"/>
    <property type="match status" value="1"/>
</dbReference>
<keyword evidence="2 5" id="KW-0489">Methyltransferase</keyword>
<dbReference type="InterPro" id="IPR051052">
    <property type="entry name" value="Diverse_substrate_MTase"/>
</dbReference>
<name>A0A401RBX0_STRNR</name>
<dbReference type="RefSeq" id="WP_016571987.1">
    <property type="nucleotide sequence ID" value="NZ_BHXC01000007.1"/>
</dbReference>
<protein>
    <submittedName>
        <fullName evidence="5">Methyltransferase type 11</fullName>
    </submittedName>
</protein>
<evidence type="ECO:0000313" key="5">
    <source>
        <dbReference type="EMBL" id="GCB95126.1"/>
    </source>
</evidence>
<comment type="similarity">
    <text evidence="1">Belongs to the methyltransferase superfamily.</text>
</comment>
<dbReference type="Gene3D" id="3.40.50.150">
    <property type="entry name" value="Vaccinia Virus protein VP39"/>
    <property type="match status" value="1"/>
</dbReference>
<proteinExistence type="inferred from homology"/>
<gene>
    <name evidence="5" type="ORF">SALB_07929</name>
</gene>
<dbReference type="EMBL" id="BHXC01000007">
    <property type="protein sequence ID" value="GCB95126.1"/>
    <property type="molecule type" value="Genomic_DNA"/>
</dbReference>
<organism evidence="5 6">
    <name type="scientific">Streptomyces noursei</name>
    <name type="common">Streptomyces albulus</name>
    <dbReference type="NCBI Taxonomy" id="1971"/>
    <lineage>
        <taxon>Bacteria</taxon>
        <taxon>Bacillati</taxon>
        <taxon>Actinomycetota</taxon>
        <taxon>Actinomycetes</taxon>
        <taxon>Kitasatosporales</taxon>
        <taxon>Streptomycetaceae</taxon>
        <taxon>Streptomyces</taxon>
    </lineage>
</organism>
<dbReference type="PANTHER" id="PTHR44942:SF4">
    <property type="entry name" value="METHYLTRANSFERASE TYPE 11 DOMAIN-CONTAINING PROTEIN"/>
    <property type="match status" value="1"/>
</dbReference>
<evidence type="ECO:0000313" key="6">
    <source>
        <dbReference type="Proteomes" id="UP000288351"/>
    </source>
</evidence>
<evidence type="ECO:0000256" key="2">
    <source>
        <dbReference type="ARBA" id="ARBA00022603"/>
    </source>
</evidence>
<accession>A0A401RBX0</accession>
<dbReference type="InterPro" id="IPR013216">
    <property type="entry name" value="Methyltransf_11"/>
</dbReference>
<sequence length="271" mass="29445">MTEPNRERLRGTFTEDADLYDRIRPGYPPRMFDDLAELAGLAGPAAPHPGPRMLEIGCGTGQATLPLAARGFRITAVELGAELAAVARRKLVGFPRARVVVGAFEEWQLPAEPFDVVLAATSFHWIDPAVRVAKSADALRPGGTLATVSTHHVAGGSASFFARVQDCYERFDPATPPGLRLPSAADIPEDGGELAASGRFAPARFRRYARELTYSTQEYLDLLRTYSGHRALPAAARDGLLECIGDLIDRRYGGTVTKRYLTQLRVARRGA</sequence>
<dbReference type="AlphaFoldDB" id="A0A401RBX0"/>
<keyword evidence="3 5" id="KW-0808">Transferase</keyword>
<dbReference type="InterPro" id="IPR029063">
    <property type="entry name" value="SAM-dependent_MTases_sf"/>
</dbReference>